<reference evidence="3 4" key="1">
    <citation type="submission" date="2024-04" db="EMBL/GenBank/DDBJ databases">
        <title>Flavobacterium sp. DGU99 16S ribosomal RNA gene Genome sequencing and assembly.</title>
        <authorList>
            <person name="Park S."/>
        </authorList>
    </citation>
    <scope>NUCLEOTIDE SEQUENCE [LARGE SCALE GENOMIC DNA]</scope>
    <source>
        <strain evidence="3 4">DGU99</strain>
    </source>
</reference>
<evidence type="ECO:0000313" key="4">
    <source>
        <dbReference type="Proteomes" id="UP001398556"/>
    </source>
</evidence>
<organism evidence="3 4">
    <name type="scientific">Flavobacterium flavipallidum</name>
    <dbReference type="NCBI Taxonomy" id="3139140"/>
    <lineage>
        <taxon>Bacteria</taxon>
        <taxon>Pseudomonadati</taxon>
        <taxon>Bacteroidota</taxon>
        <taxon>Flavobacteriia</taxon>
        <taxon>Flavobacteriales</taxon>
        <taxon>Flavobacteriaceae</taxon>
        <taxon>Flavobacterium</taxon>
    </lineage>
</organism>
<dbReference type="EMBL" id="JBBYHU010000065">
    <property type="protein sequence ID" value="MEL1242618.1"/>
    <property type="molecule type" value="Genomic_DNA"/>
</dbReference>
<dbReference type="Proteomes" id="UP001398556">
    <property type="component" value="Unassembled WGS sequence"/>
</dbReference>
<evidence type="ECO:0000259" key="2">
    <source>
        <dbReference type="Pfam" id="PF18962"/>
    </source>
</evidence>
<evidence type="ECO:0000313" key="3">
    <source>
        <dbReference type="EMBL" id="MEL1242618.1"/>
    </source>
</evidence>
<proteinExistence type="predicted"/>
<dbReference type="Pfam" id="PF18962">
    <property type="entry name" value="Por_Secre_tail"/>
    <property type="match status" value="1"/>
</dbReference>
<dbReference type="NCBIfam" id="TIGR04183">
    <property type="entry name" value="Por_Secre_tail"/>
    <property type="match status" value="1"/>
</dbReference>
<name>A0ABU9HSB3_9FLAO</name>
<dbReference type="InterPro" id="IPR025667">
    <property type="entry name" value="SprB_repeat"/>
</dbReference>
<dbReference type="InterPro" id="IPR008964">
    <property type="entry name" value="Invasin/intimin_cell_adhesion"/>
</dbReference>
<dbReference type="InterPro" id="IPR026444">
    <property type="entry name" value="Secre_tail"/>
</dbReference>
<comment type="caution">
    <text evidence="3">The sequence shown here is derived from an EMBL/GenBank/DDBJ whole genome shotgun (WGS) entry which is preliminary data.</text>
</comment>
<keyword evidence="1" id="KW-0732">Signal</keyword>
<dbReference type="RefSeq" id="WP_341701809.1">
    <property type="nucleotide sequence ID" value="NZ_JBBYHU010000065.1"/>
</dbReference>
<evidence type="ECO:0000256" key="1">
    <source>
        <dbReference type="ARBA" id="ARBA00022729"/>
    </source>
</evidence>
<dbReference type="Gene3D" id="2.60.40.740">
    <property type="match status" value="1"/>
</dbReference>
<sequence length="468" mass="49737">FNVVDGAFTQTFQIGGRENGIQIDKFVFGSGTESFTVKELENFESKRNQTIAFNVLLAKTIGDSDFDPEATASSGLVLSYTSSNTDVATILNGKVHIVGAGSTEITASQSGNEIYNAATSVAQSLTVNKTYYLDTDKDGFGSTTSALFTINVAPEGYATNNSDCNDNDAAVHQPIQYYVDADKDGFGSTATAMLCSSVAPEGYSSNNLDCDDNAILYIDSDGDGLGSGNPVACGVYNNNDCDDTNPIQLVAVISDVYALNPVIDEKNSIYVGYGPTSLSISVTPTGGTGPYTYKWSTNQTAKNITVSAEGIYTVVVTDSKGCQTTASIAIKTINVQCGNSGEKVMICHNGQEICVSSNAVQSHLDHGDKLGSCSYMTSKDSIKVLSEENTSEDVIVYPNPVTTLLNVKVNEVHNGATLILYNPLGMKVLSQTLKSTSEVMNLDRLPTGMYLLNIINGNEITVKQIIKN</sequence>
<dbReference type="Gene3D" id="2.60.40.1080">
    <property type="match status" value="1"/>
</dbReference>
<gene>
    <name evidence="3" type="ORF">AAEO59_16335</name>
</gene>
<accession>A0ABU9HSB3</accession>
<dbReference type="Pfam" id="PF13573">
    <property type="entry name" value="SprB"/>
    <property type="match status" value="1"/>
</dbReference>
<protein>
    <submittedName>
        <fullName evidence="3">T9SS type A sorting domain-containing protein</fullName>
    </submittedName>
</protein>
<keyword evidence="4" id="KW-1185">Reference proteome</keyword>
<feature type="non-terminal residue" evidence="3">
    <location>
        <position position="1"/>
    </location>
</feature>
<dbReference type="SUPFAM" id="SSF49373">
    <property type="entry name" value="Invasin/intimin cell-adhesion fragments"/>
    <property type="match status" value="1"/>
</dbReference>
<feature type="domain" description="Secretion system C-terminal sorting" evidence="2">
    <location>
        <begin position="396"/>
        <end position="466"/>
    </location>
</feature>